<proteinExistence type="predicted"/>
<dbReference type="AlphaFoldDB" id="A0A3M7R4J9"/>
<name>A0A3M7R4J9_BRAPC</name>
<reference evidence="1 2" key="1">
    <citation type="journal article" date="2018" name="Sci. Rep.">
        <title>Genomic signatures of local adaptation to the degree of environmental predictability in rotifers.</title>
        <authorList>
            <person name="Franch-Gras L."/>
            <person name="Hahn C."/>
            <person name="Garcia-Roger E.M."/>
            <person name="Carmona M.J."/>
            <person name="Serra M."/>
            <person name="Gomez A."/>
        </authorList>
    </citation>
    <scope>NUCLEOTIDE SEQUENCE [LARGE SCALE GENOMIC DNA]</scope>
    <source>
        <strain evidence="1">HYR1</strain>
    </source>
</reference>
<comment type="caution">
    <text evidence="1">The sequence shown here is derived from an EMBL/GenBank/DDBJ whole genome shotgun (WGS) entry which is preliminary data.</text>
</comment>
<evidence type="ECO:0000313" key="1">
    <source>
        <dbReference type="EMBL" id="RNA18165.1"/>
    </source>
</evidence>
<dbReference type="Proteomes" id="UP000276133">
    <property type="component" value="Unassembled WGS sequence"/>
</dbReference>
<gene>
    <name evidence="1" type="ORF">BpHYR1_028322</name>
</gene>
<evidence type="ECO:0000313" key="2">
    <source>
        <dbReference type="Proteomes" id="UP000276133"/>
    </source>
</evidence>
<protein>
    <submittedName>
        <fullName evidence="1">Uncharacterized protein</fullName>
    </submittedName>
</protein>
<sequence length="91" mass="10122">MDQDGILKTCGYSYPYGACSDPSATTYSATPNYFTFPNESSLSPSSSTSPSSYADFDAKARSSAILVDYYNCKKPVMFRQNKFLLDLKRKI</sequence>
<accession>A0A3M7R4J9</accession>
<dbReference type="EMBL" id="REGN01004302">
    <property type="protein sequence ID" value="RNA18165.1"/>
    <property type="molecule type" value="Genomic_DNA"/>
</dbReference>
<organism evidence="1 2">
    <name type="scientific">Brachionus plicatilis</name>
    <name type="common">Marine rotifer</name>
    <name type="synonym">Brachionus muelleri</name>
    <dbReference type="NCBI Taxonomy" id="10195"/>
    <lineage>
        <taxon>Eukaryota</taxon>
        <taxon>Metazoa</taxon>
        <taxon>Spiralia</taxon>
        <taxon>Gnathifera</taxon>
        <taxon>Rotifera</taxon>
        <taxon>Eurotatoria</taxon>
        <taxon>Monogononta</taxon>
        <taxon>Pseudotrocha</taxon>
        <taxon>Ploima</taxon>
        <taxon>Brachionidae</taxon>
        <taxon>Brachionus</taxon>
    </lineage>
</organism>
<keyword evidence="2" id="KW-1185">Reference proteome</keyword>